<dbReference type="Proteomes" id="UP000217790">
    <property type="component" value="Unassembled WGS sequence"/>
</dbReference>
<dbReference type="InParanoid" id="A0A2H3CPK2"/>
<evidence type="ECO:0000313" key="2">
    <source>
        <dbReference type="Proteomes" id="UP000217790"/>
    </source>
</evidence>
<dbReference type="OrthoDB" id="3229882at2759"/>
<keyword evidence="2" id="KW-1185">Reference proteome</keyword>
<dbReference type="AlphaFoldDB" id="A0A2H3CPK2"/>
<sequence>LLLWIHNALFPQEICSRLMDASSTFHQELLAYLEGAHQGDYFDGTQKDVLNDLTHATRQPEFRSLVEVLPESPPCSCVRPNCVVQECLACKNISSWWSNFRQTVNFVVAMTDIHSCGNNTDADGNKKKNKYDSKGCLANKWGKCKARFSHKIVKEHKVDKDGHLMLRKIEAWINTFMPSLTYLFRCNTDVTSLRLGTAIKAVISYVSDYVTKPALRTHVIFEAI</sequence>
<feature type="non-terminal residue" evidence="1">
    <location>
        <position position="1"/>
    </location>
</feature>
<dbReference type="OMA" id="QECLACK"/>
<accession>A0A2H3CPK2</accession>
<reference evidence="2" key="1">
    <citation type="journal article" date="2017" name="Nat. Ecol. Evol.">
        <title>Genome expansion and lineage-specific genetic innovations in the forest pathogenic fungi Armillaria.</title>
        <authorList>
            <person name="Sipos G."/>
            <person name="Prasanna A.N."/>
            <person name="Walter M.C."/>
            <person name="O'Connor E."/>
            <person name="Balint B."/>
            <person name="Krizsan K."/>
            <person name="Kiss B."/>
            <person name="Hess J."/>
            <person name="Varga T."/>
            <person name="Slot J."/>
            <person name="Riley R."/>
            <person name="Boka B."/>
            <person name="Rigling D."/>
            <person name="Barry K."/>
            <person name="Lee J."/>
            <person name="Mihaltcheva S."/>
            <person name="LaButti K."/>
            <person name="Lipzen A."/>
            <person name="Waldron R."/>
            <person name="Moloney N.M."/>
            <person name="Sperisen C."/>
            <person name="Kredics L."/>
            <person name="Vagvoelgyi C."/>
            <person name="Patrignani A."/>
            <person name="Fitzpatrick D."/>
            <person name="Nagy I."/>
            <person name="Doyle S."/>
            <person name="Anderson J.B."/>
            <person name="Grigoriev I.V."/>
            <person name="Gueldener U."/>
            <person name="Muensterkoetter M."/>
            <person name="Nagy L.G."/>
        </authorList>
    </citation>
    <scope>NUCLEOTIDE SEQUENCE [LARGE SCALE GENOMIC DNA]</scope>
    <source>
        <strain evidence="2">Ar21-2</strain>
    </source>
</reference>
<protein>
    <submittedName>
        <fullName evidence="1">Uncharacterized protein</fullName>
    </submittedName>
</protein>
<organism evidence="1 2">
    <name type="scientific">Armillaria gallica</name>
    <name type="common">Bulbous honey fungus</name>
    <name type="synonym">Armillaria bulbosa</name>
    <dbReference type="NCBI Taxonomy" id="47427"/>
    <lineage>
        <taxon>Eukaryota</taxon>
        <taxon>Fungi</taxon>
        <taxon>Dikarya</taxon>
        <taxon>Basidiomycota</taxon>
        <taxon>Agaricomycotina</taxon>
        <taxon>Agaricomycetes</taxon>
        <taxon>Agaricomycetidae</taxon>
        <taxon>Agaricales</taxon>
        <taxon>Marasmiineae</taxon>
        <taxon>Physalacriaceae</taxon>
        <taxon>Armillaria</taxon>
    </lineage>
</organism>
<dbReference type="EMBL" id="KZ293703">
    <property type="protein sequence ID" value="PBK83800.1"/>
    <property type="molecule type" value="Genomic_DNA"/>
</dbReference>
<dbReference type="STRING" id="47427.A0A2H3CPK2"/>
<name>A0A2H3CPK2_ARMGA</name>
<evidence type="ECO:0000313" key="1">
    <source>
        <dbReference type="EMBL" id="PBK83800.1"/>
    </source>
</evidence>
<gene>
    <name evidence="1" type="ORF">ARMGADRAFT_944458</name>
</gene>
<proteinExistence type="predicted"/>